<reference evidence="2" key="1">
    <citation type="submission" date="2017-05" db="UniProtKB">
        <authorList>
            <consortium name="EnsemblMetazoa"/>
        </authorList>
    </citation>
    <scope>IDENTIFICATION</scope>
</reference>
<protein>
    <recommendedName>
        <fullName evidence="1">Hydin adenylate kinase-like domain-containing protein</fullName>
    </recommendedName>
</protein>
<name>A0A1X7UZ74_AMPQE</name>
<dbReference type="OrthoDB" id="442692at2759"/>
<dbReference type="AlphaFoldDB" id="A0A1X7UZ74"/>
<dbReference type="EnsemblMetazoa" id="Aqu2.1.32829_001">
    <property type="protein sequence ID" value="Aqu2.1.32829_001"/>
    <property type="gene ID" value="Aqu2.1.32829"/>
</dbReference>
<accession>A0A1X7UZ74</accession>
<organism evidence="2">
    <name type="scientific">Amphimedon queenslandica</name>
    <name type="common">Sponge</name>
    <dbReference type="NCBI Taxonomy" id="400682"/>
    <lineage>
        <taxon>Eukaryota</taxon>
        <taxon>Metazoa</taxon>
        <taxon>Porifera</taxon>
        <taxon>Demospongiae</taxon>
        <taxon>Heteroscleromorpha</taxon>
        <taxon>Haplosclerida</taxon>
        <taxon>Niphatidae</taxon>
        <taxon>Amphimedon</taxon>
    </lineage>
</organism>
<dbReference type="InterPro" id="IPR033768">
    <property type="entry name" value="Hydin_ADK"/>
</dbReference>
<dbReference type="InParanoid" id="A0A1X7UZ74"/>
<dbReference type="Pfam" id="PF17213">
    <property type="entry name" value="Hydin_ADK"/>
    <property type="match status" value="1"/>
</dbReference>
<feature type="domain" description="Hydin adenylate kinase-like" evidence="1">
    <location>
        <begin position="109"/>
        <end position="165"/>
    </location>
</feature>
<evidence type="ECO:0000259" key="1">
    <source>
        <dbReference type="Pfam" id="PF17213"/>
    </source>
</evidence>
<proteinExistence type="predicted"/>
<sequence length="191" mass="20292">MTDSDHDTSEGINPEDGIVSVAQAPPEALGDSLLNPMKPLEFCSPLPNSTAILPQAISTAMLSNSTVGLLYNNQQLDGYDISPVVACIATYLCIDISPQAFSEMIQGVATVIYGSPYSGKTKQSRKPAALYNVPTLTIDAVSTASTSAGCKAHESLIESTKEVEAIEQPATNGLECQYKLKEDQLYGKECL</sequence>
<evidence type="ECO:0000313" key="2">
    <source>
        <dbReference type="EnsemblMetazoa" id="Aqu2.1.32829_001"/>
    </source>
</evidence>